<feature type="region of interest" description="Disordered" evidence="1">
    <location>
        <begin position="37"/>
        <end position="58"/>
    </location>
</feature>
<dbReference type="Pfam" id="PF05981">
    <property type="entry name" value="CreA"/>
    <property type="match status" value="1"/>
</dbReference>
<dbReference type="PANTHER" id="PTHR37952:SF2">
    <property type="entry name" value="PROTEIN CREA"/>
    <property type="match status" value="1"/>
</dbReference>
<dbReference type="EMBL" id="JALJOS010000002">
    <property type="protein sequence ID" value="KAK9842942.1"/>
    <property type="molecule type" value="Genomic_DNA"/>
</dbReference>
<accession>A0AAW1SBD7</accession>
<evidence type="ECO:0000313" key="2">
    <source>
        <dbReference type="EMBL" id="KAK9842942.1"/>
    </source>
</evidence>
<dbReference type="Proteomes" id="UP001438707">
    <property type="component" value="Unassembled WGS sequence"/>
</dbReference>
<dbReference type="InterPro" id="IPR010292">
    <property type="entry name" value="Uncharacterised_CreA"/>
</dbReference>
<gene>
    <name evidence="2" type="ORF">WJX74_004679</name>
</gene>
<dbReference type="AlphaFoldDB" id="A0AAW1SBD7"/>
<keyword evidence="3" id="KW-1185">Reference proteome</keyword>
<evidence type="ECO:0000256" key="1">
    <source>
        <dbReference type="SAM" id="MobiDB-lite"/>
    </source>
</evidence>
<organism evidence="2 3">
    <name type="scientific">Apatococcus lobatus</name>
    <dbReference type="NCBI Taxonomy" id="904363"/>
    <lineage>
        <taxon>Eukaryota</taxon>
        <taxon>Viridiplantae</taxon>
        <taxon>Chlorophyta</taxon>
        <taxon>core chlorophytes</taxon>
        <taxon>Trebouxiophyceae</taxon>
        <taxon>Chlorellales</taxon>
        <taxon>Chlorellaceae</taxon>
        <taxon>Apatococcus</taxon>
    </lineage>
</organism>
<comment type="caution">
    <text evidence="2">The sequence shown here is derived from an EMBL/GenBank/DDBJ whole genome shotgun (WGS) entry which is preliminary data.</text>
</comment>
<name>A0AAW1SBD7_9CHLO</name>
<reference evidence="2 3" key="1">
    <citation type="journal article" date="2024" name="Nat. Commun.">
        <title>Phylogenomics reveals the evolutionary origins of lichenization in chlorophyte algae.</title>
        <authorList>
            <person name="Puginier C."/>
            <person name="Libourel C."/>
            <person name="Otte J."/>
            <person name="Skaloud P."/>
            <person name="Haon M."/>
            <person name="Grisel S."/>
            <person name="Petersen M."/>
            <person name="Berrin J.G."/>
            <person name="Delaux P.M."/>
            <person name="Dal Grande F."/>
            <person name="Keller J."/>
        </authorList>
    </citation>
    <scope>NUCLEOTIDE SEQUENCE [LARGE SCALE GENOMIC DNA]</scope>
    <source>
        <strain evidence="2 3">SAG 2145</strain>
    </source>
</reference>
<evidence type="ECO:0008006" key="4">
    <source>
        <dbReference type="Google" id="ProtNLM"/>
    </source>
</evidence>
<evidence type="ECO:0000313" key="3">
    <source>
        <dbReference type="Proteomes" id="UP001438707"/>
    </source>
</evidence>
<sequence length="253" mass="27309">MPFTLHSVFSQPGCTRTVYSQIPLSRSVFQTPGRVRCQDGRHRASPPQAAERVPTKSASPVHSLTRKGLALLAAGSIWLSGPGNAMAIDKISEFGASGLFLKDTVETLSLEDPDVKGITVYITDFKRSLADKLAKDFFSEPSQASVTCAITGAISVADERQLRGSEGKEIFSEGRSGLQLFKNKTVRVRRVFDEKHKTLLYIAYSTRLGSGNDQQVSAGRYKTSICALPLSPEVNRATAVDQSSVPSSLTGAK</sequence>
<protein>
    <recommendedName>
        <fullName evidence="4">CreA protein</fullName>
    </recommendedName>
</protein>
<proteinExistence type="predicted"/>
<dbReference type="PANTHER" id="PTHR37952">
    <property type="match status" value="1"/>
</dbReference>